<organism evidence="2">
    <name type="scientific">Pseudomonas aeruginosa</name>
    <dbReference type="NCBI Taxonomy" id="287"/>
    <lineage>
        <taxon>Bacteria</taxon>
        <taxon>Pseudomonadati</taxon>
        <taxon>Pseudomonadota</taxon>
        <taxon>Gammaproteobacteria</taxon>
        <taxon>Pseudomonadales</taxon>
        <taxon>Pseudomonadaceae</taxon>
        <taxon>Pseudomonas</taxon>
    </lineage>
</organism>
<comment type="caution">
    <text evidence="2">The sequence shown here is derived from an EMBL/GenBank/DDBJ whole genome shotgun (WGS) entry which is preliminary data.</text>
</comment>
<evidence type="ECO:0000256" key="1">
    <source>
        <dbReference type="SAM" id="Phobius"/>
    </source>
</evidence>
<feature type="transmembrane region" description="Helical" evidence="1">
    <location>
        <begin position="32"/>
        <end position="51"/>
    </location>
</feature>
<name>A0A643ENX1_PSEAI</name>
<keyword evidence="1" id="KW-1133">Transmembrane helix</keyword>
<keyword evidence="1" id="KW-0812">Transmembrane</keyword>
<sequence length="80" mass="8793">MQKLIVILLAVIVVLIAPWTLAVLFAGVLAYGIWLAVVGLITAIFVAGYMYKNSEGRRQRRIHKVVDAANKRNGSQGMKP</sequence>
<evidence type="ECO:0000313" key="2">
    <source>
        <dbReference type="EMBL" id="KAB0561511.1"/>
    </source>
</evidence>
<accession>A0A643ENX1</accession>
<dbReference type="AlphaFoldDB" id="A0A643ENX1"/>
<reference evidence="2" key="1">
    <citation type="submission" date="2019-09" db="EMBL/GenBank/DDBJ databases">
        <title>Draft genome sequences of 48 bacterial type strains from the CCUG.</title>
        <authorList>
            <person name="Tunovic T."/>
            <person name="Pineiro-Iglesias B."/>
            <person name="Unosson C."/>
            <person name="Inganas E."/>
            <person name="Ohlen M."/>
            <person name="Cardew S."/>
            <person name="Jensie-Markopoulos S."/>
            <person name="Salva-Serra F."/>
            <person name="Jaen-Luchoro D."/>
            <person name="Karlsson R."/>
            <person name="Svensson-Stadler L."/>
            <person name="Chun J."/>
            <person name="Moore E."/>
        </authorList>
    </citation>
    <scope>NUCLEOTIDE SEQUENCE</scope>
    <source>
        <strain evidence="2">CCUG 551</strain>
    </source>
</reference>
<protein>
    <submittedName>
        <fullName evidence="2">Uncharacterized protein</fullName>
    </submittedName>
</protein>
<keyword evidence="1" id="KW-0472">Membrane</keyword>
<proteinExistence type="predicted"/>
<gene>
    <name evidence="2" type="ORF">F7R07_06500</name>
</gene>
<dbReference type="RefSeq" id="WP_096069562.1">
    <property type="nucleotide sequence ID" value="NZ_CP081202.1"/>
</dbReference>
<dbReference type="EMBL" id="VZPH01000031">
    <property type="protein sequence ID" value="KAB0561511.1"/>
    <property type="molecule type" value="Genomic_DNA"/>
</dbReference>